<dbReference type="InterPro" id="IPR007180">
    <property type="entry name" value="DUF382"/>
</dbReference>
<dbReference type="PANTHER" id="PTHR12785">
    <property type="entry name" value="SPLICING FACTOR 3B"/>
    <property type="match status" value="1"/>
</dbReference>
<feature type="domain" description="PSP proline-rich" evidence="2">
    <location>
        <begin position="284"/>
        <end position="337"/>
    </location>
</feature>
<proteinExistence type="predicted"/>
<dbReference type="Pfam" id="PF04037">
    <property type="entry name" value="DUF382"/>
    <property type="match status" value="1"/>
</dbReference>
<organism evidence="3 4">
    <name type="scientific">Trichosporon asahii var. asahii (strain CBS 8904)</name>
    <name type="common">Yeast</name>
    <dbReference type="NCBI Taxonomy" id="1220162"/>
    <lineage>
        <taxon>Eukaryota</taxon>
        <taxon>Fungi</taxon>
        <taxon>Dikarya</taxon>
        <taxon>Basidiomycota</taxon>
        <taxon>Agaricomycotina</taxon>
        <taxon>Tremellomycetes</taxon>
        <taxon>Trichosporonales</taxon>
        <taxon>Trichosporonaceae</taxon>
        <taxon>Trichosporon</taxon>
    </lineage>
</organism>
<dbReference type="InterPro" id="IPR006568">
    <property type="entry name" value="PSP_pro-rich"/>
</dbReference>
<dbReference type="EMBL" id="AMBO01000372">
    <property type="protein sequence ID" value="EKC99406.1"/>
    <property type="molecule type" value="Genomic_DNA"/>
</dbReference>
<sequence>MPAANGHAATANGHAVKTSGVKSRAALKRLKAKAKKAAGSSAPTPTLTEPESDAESVSSVMTVESFLDAAEPTPESSEFSEFQKVFQHFTETGEDGLIKVEDGPNKGHVYYSDDEDEDEEGQAARKTGTEGMTRRERRRAAKLSVAELKQLVDRPEVVEWFDCDARDPRLLVTLKSYRNTVPIPSHWNAKRDYLSGRRGMEKTPYRLPPWIADTGIGEQRDAVKSKEAQQTLAQKTRERVQPKMGKIDIDYQKLHDAFFKYQEKPRMSKFGEAYYEGKEMQADLRTKKPGELSEELIEALSIPPLAPPPWLIAMQRFGPPPSYPNLRIKGLNAPIPAGAQWGFHPGGWGKPPMDEYNRPLYGDVFGVVQGEESANATAVNRERWGEIEIMEAEESDEEEEEDEEEDMEEDDEDEDGEPASTDGMETPSGLATPSGYASVSSTVPGGLETPDFIELRKRMHPERDDEGPSGPRELYHVIPERETSVKGFMGSSTAYDLSGAAPVLGDDRGTKRKAGAVDVSIDGDEDLTPAQLKAKYNEARREGSRVHVPGQHIDRSEFDDVISSETKKRAKTQDRKRKEEKAEKYKF</sequence>
<dbReference type="FunCoup" id="K1VJP0">
    <property type="interactions" value="97"/>
</dbReference>
<keyword evidence="4" id="KW-1185">Reference proteome</keyword>
<dbReference type="InParanoid" id="K1VJP0"/>
<evidence type="ECO:0000256" key="1">
    <source>
        <dbReference type="SAM" id="MobiDB-lite"/>
    </source>
</evidence>
<dbReference type="PANTHER" id="PTHR12785:SF6">
    <property type="entry name" value="SPLICING FACTOR 3B SUBUNIT 2"/>
    <property type="match status" value="1"/>
</dbReference>
<reference evidence="3 4" key="1">
    <citation type="journal article" date="2012" name="Eukaryot. Cell">
        <title>Genome sequence of the Trichosporon asahii environmental strain CBS 8904.</title>
        <authorList>
            <person name="Yang R.Y."/>
            <person name="Li H.T."/>
            <person name="Zhu H."/>
            <person name="Zhou G.P."/>
            <person name="Wang M."/>
            <person name="Wang L."/>
        </authorList>
    </citation>
    <scope>NUCLEOTIDE SEQUENCE [LARGE SCALE GENOMIC DNA]</scope>
    <source>
        <strain evidence="3 4">CBS 8904</strain>
    </source>
</reference>
<dbReference type="SMART" id="SM00581">
    <property type="entry name" value="PSP"/>
    <property type="match status" value="1"/>
</dbReference>
<dbReference type="HOGENOM" id="CLU_014435_1_1_1"/>
<feature type="compositionally biased region" description="Low complexity" evidence="1">
    <location>
        <begin position="1"/>
        <end position="15"/>
    </location>
</feature>
<feature type="region of interest" description="Disordered" evidence="1">
    <location>
        <begin position="377"/>
        <end position="473"/>
    </location>
</feature>
<feature type="region of interest" description="Disordered" evidence="1">
    <location>
        <begin position="537"/>
        <end position="587"/>
    </location>
</feature>
<feature type="compositionally biased region" description="Polar residues" evidence="1">
    <location>
        <begin position="43"/>
        <end position="62"/>
    </location>
</feature>
<dbReference type="OMA" id="MASTHTY"/>
<dbReference type="AlphaFoldDB" id="K1VJP0"/>
<evidence type="ECO:0000313" key="3">
    <source>
        <dbReference type="EMBL" id="EKC99406.1"/>
    </source>
</evidence>
<dbReference type="InterPro" id="IPR052584">
    <property type="entry name" value="U2_snRNP_Complex_Component"/>
</dbReference>
<feature type="compositionally biased region" description="Acidic residues" evidence="1">
    <location>
        <begin position="388"/>
        <end position="417"/>
    </location>
</feature>
<evidence type="ECO:0000259" key="2">
    <source>
        <dbReference type="SMART" id="SM00581"/>
    </source>
</evidence>
<feature type="region of interest" description="Disordered" evidence="1">
    <location>
        <begin position="110"/>
        <end position="135"/>
    </location>
</feature>
<name>K1VJP0_TRIAC</name>
<gene>
    <name evidence="3" type="ORF">A1Q2_06343</name>
</gene>
<dbReference type="Pfam" id="PF04046">
    <property type="entry name" value="PSP"/>
    <property type="match status" value="1"/>
</dbReference>
<dbReference type="STRING" id="1220162.K1VJP0"/>
<dbReference type="OrthoDB" id="10260794at2759"/>
<feature type="region of interest" description="Disordered" evidence="1">
    <location>
        <begin position="1"/>
        <end position="81"/>
    </location>
</feature>
<comment type="caution">
    <text evidence="3">The sequence shown here is derived from an EMBL/GenBank/DDBJ whole genome shotgun (WGS) entry which is preliminary data.</text>
</comment>
<evidence type="ECO:0000313" key="4">
    <source>
        <dbReference type="Proteomes" id="UP000006757"/>
    </source>
</evidence>
<feature type="compositionally biased region" description="Polar residues" evidence="1">
    <location>
        <begin position="429"/>
        <end position="443"/>
    </location>
</feature>
<feature type="compositionally biased region" description="Acidic residues" evidence="1">
    <location>
        <begin position="112"/>
        <end position="121"/>
    </location>
</feature>
<protein>
    <submittedName>
        <fullName evidence="3">Spliceosome assembly-related protein</fullName>
    </submittedName>
</protein>
<feature type="compositionally biased region" description="Basic and acidic residues" evidence="1">
    <location>
        <begin position="565"/>
        <end position="587"/>
    </location>
</feature>
<feature type="compositionally biased region" description="Basic residues" evidence="1">
    <location>
        <begin position="25"/>
        <end position="36"/>
    </location>
</feature>
<dbReference type="GO" id="GO:0005634">
    <property type="term" value="C:nucleus"/>
    <property type="evidence" value="ECO:0007669"/>
    <property type="project" value="InterPro"/>
</dbReference>
<dbReference type="Proteomes" id="UP000006757">
    <property type="component" value="Unassembled WGS sequence"/>
</dbReference>
<accession>K1VJP0</accession>
<dbReference type="eggNOG" id="KOG2330">
    <property type="taxonomic scope" value="Eukaryota"/>
</dbReference>